<dbReference type="GO" id="GO:1902600">
    <property type="term" value="P:proton transmembrane transport"/>
    <property type="evidence" value="ECO:0007669"/>
    <property type="project" value="GOC"/>
</dbReference>
<evidence type="ECO:0000256" key="3">
    <source>
        <dbReference type="ARBA" id="ARBA00023157"/>
    </source>
</evidence>
<dbReference type="Proteomes" id="UP000029981">
    <property type="component" value="Chromosome 3"/>
</dbReference>
<evidence type="ECO:0000256" key="1">
    <source>
        <dbReference type="ARBA" id="ARBA00004173"/>
    </source>
</evidence>
<protein>
    <submittedName>
        <fullName evidence="5">Uncharacterized protein</fullName>
    </submittedName>
</protein>
<reference evidence="5 6" key="4">
    <citation type="journal article" date="2011" name="BMC Genomics">
        <title>RNA-Seq improves annotation of protein-coding genes in the cucumber genome.</title>
        <authorList>
            <person name="Li Z."/>
            <person name="Zhang Z."/>
            <person name="Yan P."/>
            <person name="Huang S."/>
            <person name="Fei Z."/>
            <person name="Lin K."/>
        </authorList>
    </citation>
    <scope>NUCLEOTIDE SEQUENCE [LARGE SCALE GENOMIC DNA]</scope>
    <source>
        <strain evidence="6">cv. 9930</strain>
    </source>
</reference>
<dbReference type="STRING" id="3659.A0A0A0LEH8"/>
<keyword evidence="2" id="KW-0496">Mitochondrion</keyword>
<name>A0A0A0LEH8_CUCSA</name>
<accession>A0A0A0LEH8</accession>
<dbReference type="Gene3D" id="1.10.10.140">
    <property type="entry name" value="Cytochrome c oxidase, subunit VIb"/>
    <property type="match status" value="1"/>
</dbReference>
<feature type="compositionally biased region" description="Basic and acidic residues" evidence="4">
    <location>
        <begin position="59"/>
        <end position="74"/>
    </location>
</feature>
<organism evidence="5 6">
    <name type="scientific">Cucumis sativus</name>
    <name type="common">Cucumber</name>
    <dbReference type="NCBI Taxonomy" id="3659"/>
    <lineage>
        <taxon>Eukaryota</taxon>
        <taxon>Viridiplantae</taxon>
        <taxon>Streptophyta</taxon>
        <taxon>Embryophyta</taxon>
        <taxon>Tracheophyta</taxon>
        <taxon>Spermatophyta</taxon>
        <taxon>Magnoliopsida</taxon>
        <taxon>eudicotyledons</taxon>
        <taxon>Gunneridae</taxon>
        <taxon>Pentapetalae</taxon>
        <taxon>rosids</taxon>
        <taxon>fabids</taxon>
        <taxon>Cucurbitales</taxon>
        <taxon>Cucurbitaceae</taxon>
        <taxon>Benincaseae</taxon>
        <taxon>Cucumis</taxon>
    </lineage>
</organism>
<dbReference type="SUPFAM" id="SSF47694">
    <property type="entry name" value="Cytochrome c oxidase subunit h"/>
    <property type="match status" value="1"/>
</dbReference>
<feature type="region of interest" description="Disordered" evidence="4">
    <location>
        <begin position="1"/>
        <end position="79"/>
    </location>
</feature>
<dbReference type="InterPro" id="IPR048280">
    <property type="entry name" value="COX6B-like"/>
</dbReference>
<sequence>MSASQIDPHDKMRSRDMSKVARGEQAPRPAHEYGTVSKPPPPSSSSVPSAQTNLDGNDDDRRRGSEDRDNKVVMDEGVGTAPSDIRFPFTNQTRHCYARYLEYHRCVQKKGEHAPECKKFAKYYRSLCPGEWVEKWNEQRELGVFPGPM</sequence>
<feature type="compositionally biased region" description="Basic and acidic residues" evidence="4">
    <location>
        <begin position="7"/>
        <end position="22"/>
    </location>
</feature>
<reference evidence="5 6" key="3">
    <citation type="journal article" date="2010" name="BMC Genomics">
        <title>Transcriptome sequencing and comparative analysis of cucumber flowers with different sex types.</title>
        <authorList>
            <person name="Guo S."/>
            <person name="Zheng Y."/>
            <person name="Joung J.G."/>
            <person name="Liu S."/>
            <person name="Zhang Z."/>
            <person name="Crasta O.R."/>
            <person name="Sobral B.W."/>
            <person name="Xu Y."/>
            <person name="Huang S."/>
            <person name="Fei Z."/>
        </authorList>
    </citation>
    <scope>NUCLEOTIDE SEQUENCE [LARGE SCALE GENOMIC DNA]</scope>
    <source>
        <strain evidence="6">cv. 9930</strain>
    </source>
</reference>
<dbReference type="CDD" id="cd00926">
    <property type="entry name" value="Cyt_c_Oxidase_VIb"/>
    <property type="match status" value="1"/>
</dbReference>
<dbReference type="OMA" id="ETRHCFN"/>
<proteinExistence type="predicted"/>
<dbReference type="Pfam" id="PF02297">
    <property type="entry name" value="COX6B"/>
    <property type="match status" value="1"/>
</dbReference>
<dbReference type="PROSITE" id="PS51808">
    <property type="entry name" value="CHCH"/>
    <property type="match status" value="1"/>
</dbReference>
<evidence type="ECO:0000256" key="4">
    <source>
        <dbReference type="SAM" id="MobiDB-lite"/>
    </source>
</evidence>
<dbReference type="InterPro" id="IPR003213">
    <property type="entry name" value="Cyt_c_oxidase_su6B"/>
</dbReference>
<dbReference type="PANTHER" id="PTHR46281:SF8">
    <property type="entry name" value="CYTOCHROME C OXIDASE SUBUNIT 12, MITOCHONDRIAL"/>
    <property type="match status" value="1"/>
</dbReference>
<evidence type="ECO:0000313" key="5">
    <source>
        <dbReference type="EMBL" id="KGN60435.1"/>
    </source>
</evidence>
<evidence type="ECO:0000256" key="2">
    <source>
        <dbReference type="ARBA" id="ARBA00023128"/>
    </source>
</evidence>
<dbReference type="InterPro" id="IPR036549">
    <property type="entry name" value="CX6/COA6-like_sf"/>
</dbReference>
<evidence type="ECO:0000313" key="6">
    <source>
        <dbReference type="Proteomes" id="UP000029981"/>
    </source>
</evidence>
<keyword evidence="6" id="KW-1185">Reference proteome</keyword>
<dbReference type="AlphaFoldDB" id="A0A0A0LEH8"/>
<comment type="subcellular location">
    <subcellularLocation>
        <location evidence="1">Mitochondrion</location>
    </subcellularLocation>
</comment>
<dbReference type="PANTHER" id="PTHR46281">
    <property type="entry name" value="CYTOCHROME C OXIDASE SUBUNIT 6B"/>
    <property type="match status" value="1"/>
</dbReference>
<dbReference type="GO" id="GO:0005739">
    <property type="term" value="C:mitochondrion"/>
    <property type="evidence" value="ECO:0000318"/>
    <property type="project" value="GO_Central"/>
</dbReference>
<dbReference type="EMBL" id="CM002924">
    <property type="protein sequence ID" value="KGN60435.1"/>
    <property type="molecule type" value="Genomic_DNA"/>
</dbReference>
<keyword evidence="3" id="KW-1015">Disulfide bond</keyword>
<reference evidence="5 6" key="2">
    <citation type="journal article" date="2009" name="PLoS ONE">
        <title>An integrated genetic and cytogenetic map of the cucumber genome.</title>
        <authorList>
            <person name="Ren Y."/>
            <person name="Zhang Z."/>
            <person name="Liu J."/>
            <person name="Staub J.E."/>
            <person name="Han Y."/>
            <person name="Cheng Z."/>
            <person name="Li X."/>
            <person name="Lu J."/>
            <person name="Miao H."/>
            <person name="Kang H."/>
            <person name="Xie B."/>
            <person name="Gu X."/>
            <person name="Wang X."/>
            <person name="Du Y."/>
            <person name="Jin W."/>
            <person name="Huang S."/>
        </authorList>
    </citation>
    <scope>NUCLEOTIDE SEQUENCE [LARGE SCALE GENOMIC DNA]</scope>
    <source>
        <strain evidence="6">cv. 9930</strain>
    </source>
</reference>
<reference evidence="5 6" key="1">
    <citation type="journal article" date="2009" name="Nat. Genet.">
        <title>The genome of the cucumber, Cucumis sativus L.</title>
        <authorList>
            <person name="Huang S."/>
            <person name="Li R."/>
            <person name="Zhang Z."/>
            <person name="Li L."/>
            <person name="Gu X."/>
            <person name="Fan W."/>
            <person name="Lucas W.J."/>
            <person name="Wang X."/>
            <person name="Xie B."/>
            <person name="Ni P."/>
            <person name="Ren Y."/>
            <person name="Zhu H."/>
            <person name="Li J."/>
            <person name="Lin K."/>
            <person name="Jin W."/>
            <person name="Fei Z."/>
            <person name="Li G."/>
            <person name="Staub J."/>
            <person name="Kilian A."/>
            <person name="van der Vossen E.A."/>
            <person name="Wu Y."/>
            <person name="Guo J."/>
            <person name="He J."/>
            <person name="Jia Z."/>
            <person name="Ren Y."/>
            <person name="Tian G."/>
            <person name="Lu Y."/>
            <person name="Ruan J."/>
            <person name="Qian W."/>
            <person name="Wang M."/>
            <person name="Huang Q."/>
            <person name="Li B."/>
            <person name="Xuan Z."/>
            <person name="Cao J."/>
            <person name="Asan"/>
            <person name="Wu Z."/>
            <person name="Zhang J."/>
            <person name="Cai Q."/>
            <person name="Bai Y."/>
            <person name="Zhao B."/>
            <person name="Han Y."/>
            <person name="Li Y."/>
            <person name="Li X."/>
            <person name="Wang S."/>
            <person name="Shi Q."/>
            <person name="Liu S."/>
            <person name="Cho W.K."/>
            <person name="Kim J.Y."/>
            <person name="Xu Y."/>
            <person name="Heller-Uszynska K."/>
            <person name="Miao H."/>
            <person name="Cheng Z."/>
            <person name="Zhang S."/>
            <person name="Wu J."/>
            <person name="Yang Y."/>
            <person name="Kang H."/>
            <person name="Li M."/>
            <person name="Liang H."/>
            <person name="Ren X."/>
            <person name="Shi Z."/>
            <person name="Wen M."/>
            <person name="Jian M."/>
            <person name="Yang H."/>
            <person name="Zhang G."/>
            <person name="Yang Z."/>
            <person name="Chen R."/>
            <person name="Liu S."/>
            <person name="Li J."/>
            <person name="Ma L."/>
            <person name="Liu H."/>
            <person name="Zhou Y."/>
            <person name="Zhao J."/>
            <person name="Fang X."/>
            <person name="Li G."/>
            <person name="Fang L."/>
            <person name="Li Y."/>
            <person name="Liu D."/>
            <person name="Zheng H."/>
            <person name="Zhang Y."/>
            <person name="Qin N."/>
            <person name="Li Z."/>
            <person name="Yang G."/>
            <person name="Yang S."/>
            <person name="Bolund L."/>
            <person name="Kristiansen K."/>
            <person name="Zheng H."/>
            <person name="Li S."/>
            <person name="Zhang X."/>
            <person name="Yang H."/>
            <person name="Wang J."/>
            <person name="Sun R."/>
            <person name="Zhang B."/>
            <person name="Jiang S."/>
            <person name="Wang J."/>
            <person name="Du Y."/>
            <person name="Li S."/>
        </authorList>
    </citation>
    <scope>NUCLEOTIDE SEQUENCE [LARGE SCALE GENOMIC DNA]</scope>
    <source>
        <strain evidence="6">cv. 9930</strain>
    </source>
</reference>
<dbReference type="GO" id="GO:0045277">
    <property type="term" value="C:respiratory chain complex IV"/>
    <property type="evidence" value="ECO:0007669"/>
    <property type="project" value="InterPro"/>
</dbReference>
<gene>
    <name evidence="5" type="ORF">Csa_3G910720</name>
</gene>
<dbReference type="Gramene" id="KGN60435">
    <property type="protein sequence ID" value="KGN60435"/>
    <property type="gene ID" value="Csa_3G910720"/>
</dbReference>
<dbReference type="eggNOG" id="KOG3057">
    <property type="taxonomic scope" value="Eukaryota"/>
</dbReference>